<evidence type="ECO:0000259" key="4">
    <source>
        <dbReference type="PROSITE" id="PS51063"/>
    </source>
</evidence>
<dbReference type="Pfam" id="PF00027">
    <property type="entry name" value="cNMP_binding"/>
    <property type="match status" value="1"/>
</dbReference>
<keyword evidence="2" id="KW-0238">DNA-binding</keyword>
<dbReference type="SMART" id="SM00100">
    <property type="entry name" value="cNMP"/>
    <property type="match status" value="1"/>
</dbReference>
<dbReference type="Proteomes" id="UP001595593">
    <property type="component" value="Unassembled WGS sequence"/>
</dbReference>
<dbReference type="PROSITE" id="PS51063">
    <property type="entry name" value="HTH_CRP_2"/>
    <property type="match status" value="1"/>
</dbReference>
<dbReference type="InterPro" id="IPR036390">
    <property type="entry name" value="WH_DNA-bd_sf"/>
</dbReference>
<dbReference type="InterPro" id="IPR012318">
    <property type="entry name" value="HTH_CRP"/>
</dbReference>
<feature type="domain" description="HTH crp-type" evidence="4">
    <location>
        <begin position="175"/>
        <end position="249"/>
    </location>
</feature>
<dbReference type="EMBL" id="JBHRTN010000019">
    <property type="protein sequence ID" value="MFC3127158.1"/>
    <property type="molecule type" value="Genomic_DNA"/>
</dbReference>
<keyword evidence="3" id="KW-0804">Transcription</keyword>
<comment type="caution">
    <text evidence="5">The sequence shown here is derived from an EMBL/GenBank/DDBJ whole genome shotgun (WGS) entry which is preliminary data.</text>
</comment>
<keyword evidence="1" id="KW-0805">Transcription regulation</keyword>
<dbReference type="SUPFAM" id="SSF51206">
    <property type="entry name" value="cAMP-binding domain-like"/>
    <property type="match status" value="1"/>
</dbReference>
<dbReference type="SMART" id="SM00419">
    <property type="entry name" value="HTH_CRP"/>
    <property type="match status" value="1"/>
</dbReference>
<dbReference type="Pfam" id="PF13545">
    <property type="entry name" value="HTH_Crp_2"/>
    <property type="match status" value="1"/>
</dbReference>
<evidence type="ECO:0000256" key="1">
    <source>
        <dbReference type="ARBA" id="ARBA00023015"/>
    </source>
</evidence>
<evidence type="ECO:0000313" key="5">
    <source>
        <dbReference type="EMBL" id="MFC3127158.1"/>
    </source>
</evidence>
<reference evidence="6" key="1">
    <citation type="journal article" date="2019" name="Int. J. Syst. Evol. Microbiol.">
        <title>The Global Catalogue of Microorganisms (GCM) 10K type strain sequencing project: providing services to taxonomists for standard genome sequencing and annotation.</title>
        <authorList>
            <consortium name="The Broad Institute Genomics Platform"/>
            <consortium name="The Broad Institute Genome Sequencing Center for Infectious Disease"/>
            <person name="Wu L."/>
            <person name="Ma J."/>
        </authorList>
    </citation>
    <scope>NUCLEOTIDE SEQUENCE [LARGE SCALE GENOMIC DNA]</scope>
    <source>
        <strain evidence="6">KCTC 52094</strain>
    </source>
</reference>
<proteinExistence type="predicted"/>
<evidence type="ECO:0000313" key="6">
    <source>
        <dbReference type="Proteomes" id="UP001595593"/>
    </source>
</evidence>
<dbReference type="InterPro" id="IPR014710">
    <property type="entry name" value="RmlC-like_jellyroll"/>
</dbReference>
<dbReference type="CDD" id="cd00038">
    <property type="entry name" value="CAP_ED"/>
    <property type="match status" value="1"/>
</dbReference>
<organism evidence="5 6">
    <name type="scientific">Teichococcus globiformis</name>
    <dbReference type="NCBI Taxonomy" id="2307229"/>
    <lineage>
        <taxon>Bacteria</taxon>
        <taxon>Pseudomonadati</taxon>
        <taxon>Pseudomonadota</taxon>
        <taxon>Alphaproteobacteria</taxon>
        <taxon>Acetobacterales</taxon>
        <taxon>Roseomonadaceae</taxon>
        <taxon>Roseomonas</taxon>
    </lineage>
</organism>
<dbReference type="Gene3D" id="1.10.10.10">
    <property type="entry name" value="Winged helix-like DNA-binding domain superfamily/Winged helix DNA-binding domain"/>
    <property type="match status" value="1"/>
</dbReference>
<dbReference type="Gene3D" id="2.60.120.10">
    <property type="entry name" value="Jelly Rolls"/>
    <property type="match status" value="1"/>
</dbReference>
<dbReference type="InterPro" id="IPR000595">
    <property type="entry name" value="cNMP-bd_dom"/>
</dbReference>
<keyword evidence="6" id="KW-1185">Reference proteome</keyword>
<gene>
    <name evidence="5" type="ORF">ACFOD4_18985</name>
</gene>
<name>A0ABV7G373_9PROT</name>
<dbReference type="SUPFAM" id="SSF46785">
    <property type="entry name" value="Winged helix' DNA-binding domain"/>
    <property type="match status" value="1"/>
</dbReference>
<evidence type="ECO:0000256" key="3">
    <source>
        <dbReference type="ARBA" id="ARBA00023163"/>
    </source>
</evidence>
<dbReference type="InterPro" id="IPR036388">
    <property type="entry name" value="WH-like_DNA-bd_sf"/>
</dbReference>
<sequence>MRRLASHLPRLAGAGLSCRNRELGGDVAMMTSALVRKLLNFTPLSQGDRDALQKIGDERVRRFPAHTDVIQEGEATRNMFLVLSGWACRYKQLENGRRQIVAFFLPGDLCDLDVLILRKMDHSIGTLTPVTMAELSQAALDELLLGYPRVALGLRWESLVNIAIQREWTVNLGQRNAYERIAHLLCELVFRLRSIGLVHEDRCEFPLTQIELADVMGMSAVHVNRTLQELRGAGLIILRDRMLTVPRLPDLMAASMFNPAYLHLDREGHERGVSE</sequence>
<dbReference type="RefSeq" id="WP_379598982.1">
    <property type="nucleotide sequence ID" value="NZ_JBHRTN010000019.1"/>
</dbReference>
<dbReference type="InterPro" id="IPR018490">
    <property type="entry name" value="cNMP-bd_dom_sf"/>
</dbReference>
<accession>A0ABV7G373</accession>
<evidence type="ECO:0000256" key="2">
    <source>
        <dbReference type="ARBA" id="ARBA00023125"/>
    </source>
</evidence>
<protein>
    <submittedName>
        <fullName evidence="5">Crp/Fnr family transcriptional regulator</fullName>
    </submittedName>
</protein>